<evidence type="ECO:0000256" key="1">
    <source>
        <dbReference type="SAM" id="Phobius"/>
    </source>
</evidence>
<name>A0ABT0WA79_9BACI</name>
<protein>
    <submittedName>
        <fullName evidence="2">Uncharacterized protein</fullName>
    </submittedName>
</protein>
<reference evidence="2 3" key="1">
    <citation type="submission" date="2022-06" db="EMBL/GenBank/DDBJ databases">
        <authorList>
            <person name="Jeon C.O."/>
        </authorList>
    </citation>
    <scope>NUCLEOTIDE SEQUENCE [LARGE SCALE GENOMIC DNA]</scope>
    <source>
        <strain evidence="2 3">KCTC 13943</strain>
    </source>
</reference>
<evidence type="ECO:0000313" key="2">
    <source>
        <dbReference type="EMBL" id="MCM2533232.1"/>
    </source>
</evidence>
<keyword evidence="1" id="KW-1133">Transmembrane helix</keyword>
<comment type="caution">
    <text evidence="2">The sequence shown here is derived from an EMBL/GenBank/DDBJ whole genome shotgun (WGS) entry which is preliminary data.</text>
</comment>
<keyword evidence="3" id="KW-1185">Reference proteome</keyword>
<accession>A0ABT0WA79</accession>
<evidence type="ECO:0000313" key="3">
    <source>
        <dbReference type="Proteomes" id="UP001523262"/>
    </source>
</evidence>
<dbReference type="EMBL" id="JAMQCR010000001">
    <property type="protein sequence ID" value="MCM2533232.1"/>
    <property type="molecule type" value="Genomic_DNA"/>
</dbReference>
<feature type="transmembrane region" description="Helical" evidence="1">
    <location>
        <begin position="6"/>
        <end position="28"/>
    </location>
</feature>
<gene>
    <name evidence="2" type="ORF">NDK43_13520</name>
</gene>
<organism evidence="2 3">
    <name type="scientific">Neobacillus pocheonensis</name>
    <dbReference type="NCBI Taxonomy" id="363869"/>
    <lineage>
        <taxon>Bacteria</taxon>
        <taxon>Bacillati</taxon>
        <taxon>Bacillota</taxon>
        <taxon>Bacilli</taxon>
        <taxon>Bacillales</taxon>
        <taxon>Bacillaceae</taxon>
        <taxon>Neobacillus</taxon>
    </lineage>
</organism>
<keyword evidence="1" id="KW-0472">Membrane</keyword>
<dbReference type="Proteomes" id="UP001523262">
    <property type="component" value="Unassembled WGS sequence"/>
</dbReference>
<keyword evidence="1" id="KW-0812">Transmembrane</keyword>
<sequence>MEKKKFTSWGVSFASLALVAGMISYLGITNKDTTSKTNTVAQSQVTNQSSTQSS</sequence>
<proteinExistence type="predicted"/>